<reference evidence="9" key="1">
    <citation type="submission" date="2016-09" db="EMBL/GenBank/DDBJ databases">
        <title>Draft genome of thermotolerant cyanobacterium Desertifilum sp. strain IPPAS B-1220.</title>
        <authorList>
            <person name="Sinetova M.A."/>
            <person name="Bolakhan K."/>
            <person name="Zayadan B.K."/>
            <person name="Mironov K.S."/>
            <person name="Ustinova V."/>
            <person name="Kupriyanova E.V."/>
            <person name="Sidorov R.A."/>
            <person name="Skrypnik A.N."/>
            <person name="Gogoleva N.E."/>
            <person name="Gogolev Y.V."/>
            <person name="Los D.A."/>
        </authorList>
    </citation>
    <scope>NUCLEOTIDE SEQUENCE [LARGE SCALE GENOMIC DNA]</scope>
    <source>
        <strain evidence="9">IPPAS B-1220</strain>
    </source>
</reference>
<evidence type="ECO:0000256" key="5">
    <source>
        <dbReference type="ARBA" id="ARBA00022989"/>
    </source>
</evidence>
<feature type="transmembrane region" description="Helical" evidence="7">
    <location>
        <begin position="105"/>
        <end position="122"/>
    </location>
</feature>
<dbReference type="EMBL" id="MJGC01000040">
    <property type="protein sequence ID" value="OEJ76242.1"/>
    <property type="molecule type" value="Genomic_DNA"/>
</dbReference>
<comment type="caution">
    <text evidence="9">The sequence shown here is derived from an EMBL/GenBank/DDBJ whole genome shotgun (WGS) entry which is preliminary data.</text>
</comment>
<feature type="transmembrane region" description="Helical" evidence="7">
    <location>
        <begin position="128"/>
        <end position="146"/>
    </location>
</feature>
<dbReference type="InterPro" id="IPR049177">
    <property type="entry name" value="MgtC_SapB_SrpB_YhiD_N"/>
</dbReference>
<feature type="domain" description="MgtC/SapB/SrpB/YhiD N-terminal" evidence="8">
    <location>
        <begin position="18"/>
        <end position="151"/>
    </location>
</feature>
<dbReference type="Pfam" id="PF02308">
    <property type="entry name" value="MgtC"/>
    <property type="match status" value="1"/>
</dbReference>
<evidence type="ECO:0000256" key="1">
    <source>
        <dbReference type="ARBA" id="ARBA00004651"/>
    </source>
</evidence>
<proteinExistence type="inferred from homology"/>
<dbReference type="RefSeq" id="WP_069966118.1">
    <property type="nucleotide sequence ID" value="NZ_CM124774.1"/>
</dbReference>
<dbReference type="PANTHER" id="PTHR33778:SF1">
    <property type="entry name" value="MAGNESIUM TRANSPORTER YHID-RELATED"/>
    <property type="match status" value="1"/>
</dbReference>
<protein>
    <recommendedName>
        <fullName evidence="8">MgtC/SapB/SrpB/YhiD N-terminal domain-containing protein</fullName>
    </recommendedName>
</protein>
<evidence type="ECO:0000256" key="3">
    <source>
        <dbReference type="ARBA" id="ARBA00022475"/>
    </source>
</evidence>
<feature type="transmembrane region" description="Helical" evidence="7">
    <location>
        <begin position="73"/>
        <end position="93"/>
    </location>
</feature>
<feature type="transmembrane region" description="Helical" evidence="7">
    <location>
        <begin position="12"/>
        <end position="31"/>
    </location>
</feature>
<evidence type="ECO:0000256" key="4">
    <source>
        <dbReference type="ARBA" id="ARBA00022692"/>
    </source>
</evidence>
<keyword evidence="6 7" id="KW-0472">Membrane</keyword>
<dbReference type="STRING" id="1781255.BH720_05230"/>
<keyword evidence="5 7" id="KW-1133">Transmembrane helix</keyword>
<name>A0A1E5QNJ4_9CYAN</name>
<organism evidence="9">
    <name type="scientific">Desertifilum tharense IPPAS B-1220</name>
    <dbReference type="NCBI Taxonomy" id="1781255"/>
    <lineage>
        <taxon>Bacteria</taxon>
        <taxon>Bacillati</taxon>
        <taxon>Cyanobacteriota</taxon>
        <taxon>Cyanophyceae</taxon>
        <taxon>Desertifilales</taxon>
        <taxon>Desertifilaceae</taxon>
        <taxon>Desertifilum</taxon>
    </lineage>
</organism>
<evidence type="ECO:0000313" key="9">
    <source>
        <dbReference type="EMBL" id="OEJ76242.1"/>
    </source>
</evidence>
<dbReference type="PRINTS" id="PR01837">
    <property type="entry name" value="MGTCSAPBPROT"/>
</dbReference>
<evidence type="ECO:0000256" key="6">
    <source>
        <dbReference type="ARBA" id="ARBA00023136"/>
    </source>
</evidence>
<feature type="transmembrane region" description="Helical" evidence="7">
    <location>
        <begin position="43"/>
        <end position="61"/>
    </location>
</feature>
<dbReference type="GO" id="GO:0005886">
    <property type="term" value="C:plasma membrane"/>
    <property type="evidence" value="ECO:0007669"/>
    <property type="project" value="UniProtKB-SubCell"/>
</dbReference>
<keyword evidence="4 7" id="KW-0812">Transmembrane</keyword>
<gene>
    <name evidence="9" type="ORF">BH720_05230</name>
</gene>
<accession>A0A1E5QNJ4</accession>
<evidence type="ECO:0000256" key="7">
    <source>
        <dbReference type="SAM" id="Phobius"/>
    </source>
</evidence>
<dbReference type="PANTHER" id="PTHR33778">
    <property type="entry name" value="PROTEIN MGTC"/>
    <property type="match status" value="1"/>
</dbReference>
<comment type="similarity">
    <text evidence="2">Belongs to the MgtC/SapB family.</text>
</comment>
<dbReference type="InterPro" id="IPR003416">
    <property type="entry name" value="MgtC/SapB/SrpB/YhiD_fam"/>
</dbReference>
<evidence type="ECO:0000256" key="2">
    <source>
        <dbReference type="ARBA" id="ARBA00009298"/>
    </source>
</evidence>
<keyword evidence="3" id="KW-1003">Cell membrane</keyword>
<dbReference type="AlphaFoldDB" id="A0A1E5QNJ4"/>
<sequence>MSHMFLDSNDWLTLSFRLSMAMLVGFLIGLNRQQSGRPAGMRTFMLVGLGAALFVMIPLQAESDTNFATTNALSRTIQGVATGVGFLGAGLILQQSTQQVGVLKVRGLTTAACIWVTAGLGAAVGCGLWQMGLLGAILTLLTLSGVKQIRRLLKQYQRAIHAKSVIR</sequence>
<comment type="subcellular location">
    <subcellularLocation>
        <location evidence="1">Cell membrane</location>
        <topology evidence="1">Multi-pass membrane protein</topology>
    </subcellularLocation>
</comment>
<evidence type="ECO:0000259" key="8">
    <source>
        <dbReference type="Pfam" id="PF02308"/>
    </source>
</evidence>
<dbReference type="OrthoDB" id="9811198at2"/>